<dbReference type="Proteomes" id="UP000054843">
    <property type="component" value="Unassembled WGS sequence"/>
</dbReference>
<proteinExistence type="predicted"/>
<dbReference type="AlphaFoldDB" id="A0A0V1N4H4"/>
<evidence type="ECO:0000313" key="1">
    <source>
        <dbReference type="EMBL" id="KRZ78677.1"/>
    </source>
</evidence>
<evidence type="ECO:0000313" key="2">
    <source>
        <dbReference type="Proteomes" id="UP000054843"/>
    </source>
</evidence>
<reference evidence="1 2" key="1">
    <citation type="submission" date="2015-01" db="EMBL/GenBank/DDBJ databases">
        <title>Evolution of Trichinella species and genotypes.</title>
        <authorList>
            <person name="Korhonen P.K."/>
            <person name="Edoardo P."/>
            <person name="Giuseppe L.R."/>
            <person name="Gasser R.B."/>
        </authorList>
    </citation>
    <scope>NUCLEOTIDE SEQUENCE [LARGE SCALE GENOMIC DNA]</scope>
    <source>
        <strain evidence="1">ISS1980</strain>
    </source>
</reference>
<sequence length="60" mass="6463">MDVFDDRPICLANGDAAMGVAAELDFFSTDCIINKSFDTLETDETSEVLLNNSICCAAII</sequence>
<dbReference type="EMBL" id="JYDO01000011">
    <property type="protein sequence ID" value="KRZ78677.1"/>
    <property type="molecule type" value="Genomic_DNA"/>
</dbReference>
<name>A0A0V1N4H4_9BILA</name>
<protein>
    <submittedName>
        <fullName evidence="1">Uncharacterized protein</fullName>
    </submittedName>
</protein>
<organism evidence="1 2">
    <name type="scientific">Trichinella papuae</name>
    <dbReference type="NCBI Taxonomy" id="268474"/>
    <lineage>
        <taxon>Eukaryota</taxon>
        <taxon>Metazoa</taxon>
        <taxon>Ecdysozoa</taxon>
        <taxon>Nematoda</taxon>
        <taxon>Enoplea</taxon>
        <taxon>Dorylaimia</taxon>
        <taxon>Trichinellida</taxon>
        <taxon>Trichinellidae</taxon>
        <taxon>Trichinella</taxon>
    </lineage>
</organism>
<gene>
    <name evidence="1" type="ORF">T10_12399</name>
</gene>
<comment type="caution">
    <text evidence="1">The sequence shown here is derived from an EMBL/GenBank/DDBJ whole genome shotgun (WGS) entry which is preliminary data.</text>
</comment>
<accession>A0A0V1N4H4</accession>
<keyword evidence="2" id="KW-1185">Reference proteome</keyword>